<protein>
    <recommendedName>
        <fullName evidence="3">Alpha-N-acetylglucosaminidase N-terminal domain-containing protein</fullName>
    </recommendedName>
</protein>
<dbReference type="InterPro" id="IPR024240">
    <property type="entry name" value="NAGLU_N"/>
</dbReference>
<accession>A0AA38SGI8</accession>
<evidence type="ECO:0000259" key="3">
    <source>
        <dbReference type="Pfam" id="PF12971"/>
    </source>
</evidence>
<feature type="domain" description="Alpha-N-acetylglucosaminidase N-terminal" evidence="3">
    <location>
        <begin position="64"/>
        <end position="111"/>
    </location>
</feature>
<keyword evidence="2" id="KW-1133">Transmembrane helix</keyword>
<keyword evidence="2" id="KW-0812">Transmembrane</keyword>
<comment type="caution">
    <text evidence="4">The sequence shown here is derived from an EMBL/GenBank/DDBJ whole genome shotgun (WGS) entry which is preliminary data.</text>
</comment>
<keyword evidence="5" id="KW-1185">Reference proteome</keyword>
<evidence type="ECO:0000313" key="5">
    <source>
        <dbReference type="Proteomes" id="UP001172457"/>
    </source>
</evidence>
<reference evidence="4" key="1">
    <citation type="submission" date="2023-03" db="EMBL/GenBank/DDBJ databases">
        <title>Chromosome-scale reference genome and RAD-based genetic map of yellow starthistle (Centaurea solstitialis) reveal putative structural variation and QTLs associated with invader traits.</title>
        <authorList>
            <person name="Reatini B."/>
            <person name="Cang F.A."/>
            <person name="Jiang Q."/>
            <person name="Mckibben M.T.W."/>
            <person name="Barker M.S."/>
            <person name="Rieseberg L.H."/>
            <person name="Dlugosch K.M."/>
        </authorList>
    </citation>
    <scope>NUCLEOTIDE SEQUENCE</scope>
    <source>
        <strain evidence="4">CAN-66</strain>
        <tissue evidence="4">Leaf</tissue>
    </source>
</reference>
<dbReference type="InterPro" id="IPR029018">
    <property type="entry name" value="Hex-like_dom2"/>
</dbReference>
<keyword evidence="2" id="KW-0472">Membrane</keyword>
<organism evidence="4 5">
    <name type="scientific">Centaurea solstitialis</name>
    <name type="common">yellow star-thistle</name>
    <dbReference type="NCBI Taxonomy" id="347529"/>
    <lineage>
        <taxon>Eukaryota</taxon>
        <taxon>Viridiplantae</taxon>
        <taxon>Streptophyta</taxon>
        <taxon>Embryophyta</taxon>
        <taxon>Tracheophyta</taxon>
        <taxon>Spermatophyta</taxon>
        <taxon>Magnoliopsida</taxon>
        <taxon>eudicotyledons</taxon>
        <taxon>Gunneridae</taxon>
        <taxon>Pentapetalae</taxon>
        <taxon>asterids</taxon>
        <taxon>campanulids</taxon>
        <taxon>Asterales</taxon>
        <taxon>Asteraceae</taxon>
        <taxon>Carduoideae</taxon>
        <taxon>Cardueae</taxon>
        <taxon>Centaureinae</taxon>
        <taxon>Centaurea</taxon>
    </lineage>
</organism>
<proteinExistence type="predicted"/>
<dbReference type="Proteomes" id="UP001172457">
    <property type="component" value="Chromosome 7"/>
</dbReference>
<dbReference type="Pfam" id="PF12971">
    <property type="entry name" value="NAGLU_N"/>
    <property type="match status" value="1"/>
</dbReference>
<gene>
    <name evidence="4" type="ORF">OSB04_028060</name>
</gene>
<name>A0AA38SGI8_9ASTR</name>
<evidence type="ECO:0000256" key="1">
    <source>
        <dbReference type="ARBA" id="ARBA00022801"/>
    </source>
</evidence>
<keyword evidence="1" id="KW-0378">Hydrolase</keyword>
<dbReference type="EMBL" id="JARYMX010000007">
    <property type="protein sequence ID" value="KAJ9541554.1"/>
    <property type="molecule type" value="Genomic_DNA"/>
</dbReference>
<sequence>MAGGGWWVVMGRWVVVDDEDVSEEEGGWWWCMMKMWVKKKKVVVVVGGCCCLLIKSASFCSILIRIRGVTGVELLTGLHWYLKNLCGAHISWDKTGGSQLSSVPKAAGSLPRMQDDGLRLPTPIFPNLLTF</sequence>
<feature type="transmembrane region" description="Helical" evidence="2">
    <location>
        <begin position="42"/>
        <end position="64"/>
    </location>
</feature>
<dbReference type="GO" id="GO:0016787">
    <property type="term" value="F:hydrolase activity"/>
    <property type="evidence" value="ECO:0007669"/>
    <property type="project" value="UniProtKB-KW"/>
</dbReference>
<evidence type="ECO:0000313" key="4">
    <source>
        <dbReference type="EMBL" id="KAJ9541554.1"/>
    </source>
</evidence>
<dbReference type="Gene3D" id="3.30.379.10">
    <property type="entry name" value="Chitobiase/beta-hexosaminidase domain 2-like"/>
    <property type="match status" value="1"/>
</dbReference>
<evidence type="ECO:0000256" key="2">
    <source>
        <dbReference type="SAM" id="Phobius"/>
    </source>
</evidence>
<dbReference type="AlphaFoldDB" id="A0AA38SGI8"/>